<comment type="caution">
    <text evidence="4">The sequence shown here is derived from an EMBL/GenBank/DDBJ whole genome shotgun (WGS) entry which is preliminary data.</text>
</comment>
<name>A0A5D0NND3_9ACTN</name>
<reference evidence="4 5" key="1">
    <citation type="submission" date="2019-08" db="EMBL/GenBank/DDBJ databases">
        <title>Actinomadura sp. nov. CYP1-5 isolated from mountain soil.</title>
        <authorList>
            <person name="Songsumanus A."/>
            <person name="Kuncharoen N."/>
            <person name="Kudo T."/>
            <person name="Yuki M."/>
            <person name="Igarashi Y."/>
            <person name="Tanasupawat S."/>
        </authorList>
    </citation>
    <scope>NUCLEOTIDE SEQUENCE [LARGE SCALE GENOMIC DNA]</scope>
    <source>
        <strain evidence="4 5">JCM 14158</strain>
    </source>
</reference>
<feature type="domain" description="Glycosyltransferase 2-like" evidence="3">
    <location>
        <begin position="94"/>
        <end position="263"/>
    </location>
</feature>
<organism evidence="4 5">
    <name type="scientific">Actinomadura chibensis</name>
    <dbReference type="NCBI Taxonomy" id="392828"/>
    <lineage>
        <taxon>Bacteria</taxon>
        <taxon>Bacillati</taxon>
        <taxon>Actinomycetota</taxon>
        <taxon>Actinomycetes</taxon>
        <taxon>Streptosporangiales</taxon>
        <taxon>Thermomonosporaceae</taxon>
        <taxon>Actinomadura</taxon>
    </lineage>
</organism>
<evidence type="ECO:0000256" key="1">
    <source>
        <dbReference type="SAM" id="MobiDB-lite"/>
    </source>
</evidence>
<dbReference type="Gene3D" id="3.90.550.10">
    <property type="entry name" value="Spore Coat Polysaccharide Biosynthesis Protein SpsA, Chain A"/>
    <property type="match status" value="1"/>
</dbReference>
<dbReference type="NCBIfam" id="TIGR03469">
    <property type="entry name" value="HpnB"/>
    <property type="match status" value="1"/>
</dbReference>
<dbReference type="SUPFAM" id="SSF53448">
    <property type="entry name" value="Nucleotide-diphospho-sugar transferases"/>
    <property type="match status" value="1"/>
</dbReference>
<dbReference type="InterPro" id="IPR017832">
    <property type="entry name" value="Glyco_trans_2_hopen-assoc_HpnB"/>
</dbReference>
<keyword evidence="2" id="KW-0812">Transmembrane</keyword>
<dbReference type="InterPro" id="IPR029044">
    <property type="entry name" value="Nucleotide-diphossugar_trans"/>
</dbReference>
<keyword evidence="4" id="KW-0808">Transferase</keyword>
<feature type="transmembrane region" description="Helical" evidence="2">
    <location>
        <begin position="47"/>
        <end position="66"/>
    </location>
</feature>
<evidence type="ECO:0000256" key="2">
    <source>
        <dbReference type="SAM" id="Phobius"/>
    </source>
</evidence>
<proteinExistence type="predicted"/>
<dbReference type="Pfam" id="PF00535">
    <property type="entry name" value="Glycos_transf_2"/>
    <property type="match status" value="1"/>
</dbReference>
<dbReference type="Proteomes" id="UP000323380">
    <property type="component" value="Unassembled WGS sequence"/>
</dbReference>
<feature type="transmembrane region" description="Helical" evidence="2">
    <location>
        <begin position="329"/>
        <end position="357"/>
    </location>
</feature>
<evidence type="ECO:0000313" key="4">
    <source>
        <dbReference type="EMBL" id="TYB45644.1"/>
    </source>
</evidence>
<dbReference type="STRING" id="1220554.GCA_001552135_05652"/>
<evidence type="ECO:0000313" key="5">
    <source>
        <dbReference type="Proteomes" id="UP000323380"/>
    </source>
</evidence>
<dbReference type="InterPro" id="IPR001173">
    <property type="entry name" value="Glyco_trans_2-like"/>
</dbReference>
<dbReference type="GO" id="GO:0016740">
    <property type="term" value="F:transferase activity"/>
    <property type="evidence" value="ECO:0007669"/>
    <property type="project" value="UniProtKB-KW"/>
</dbReference>
<sequence length="445" mass="47261">MRHPPLRESATRASILRVDRHGQVIRRTSRRRASWTGAARDATLPDVVVVGILALAALAGWLYLACGHGGFWRTGPGLPDGGADPPEWPDVVAVVPARDEAAVLPETLPTLLAQEYPGRFRVVLVDDASTDGTAETAGRLATERLLIVPAAERPDGWAGKVWAMSEGVRAAGDPEFLLFTDADIAHGPGALKKLVRAATEGERDLVSQMATLRTHTAWERAIVPAFVYFFAQLYPFRRVSRDGARTAAAAGGCVLVRRAALDRAGGLGRIRGALIDDVALGRLVKRSGGRCRLDLSRDVASRRPYPRLADLWTMVARSAYDQLRYSPPLLAGTVLALLLTYAVPPAATLAGLAALALGGGAPAAPAAPAVLAAGAGALAWTIMTLTYVPMLRFYGLSPLRAPALPLVALMYAAMTVDSARRHYTGEGTPWKGRAPLTPAGPPRPR</sequence>
<evidence type="ECO:0000259" key="3">
    <source>
        <dbReference type="Pfam" id="PF00535"/>
    </source>
</evidence>
<dbReference type="AlphaFoldDB" id="A0A5D0NND3"/>
<keyword evidence="2" id="KW-0472">Membrane</keyword>
<protein>
    <submittedName>
        <fullName evidence="4">Glycosyltransferase</fullName>
    </submittedName>
</protein>
<feature type="transmembrane region" description="Helical" evidence="2">
    <location>
        <begin position="369"/>
        <end position="390"/>
    </location>
</feature>
<feature type="region of interest" description="Disordered" evidence="1">
    <location>
        <begin position="424"/>
        <end position="445"/>
    </location>
</feature>
<accession>A0A5D0NND3</accession>
<gene>
    <name evidence="4" type="ORF">FXF69_19675</name>
</gene>
<dbReference type="PANTHER" id="PTHR43646:SF3">
    <property type="entry name" value="SLR1566 PROTEIN"/>
    <property type="match status" value="1"/>
</dbReference>
<keyword evidence="5" id="KW-1185">Reference proteome</keyword>
<dbReference type="PANTHER" id="PTHR43646">
    <property type="entry name" value="GLYCOSYLTRANSFERASE"/>
    <property type="match status" value="1"/>
</dbReference>
<keyword evidence="2" id="KW-1133">Transmembrane helix</keyword>
<dbReference type="EMBL" id="VSFG01000003">
    <property type="protein sequence ID" value="TYB45644.1"/>
    <property type="molecule type" value="Genomic_DNA"/>
</dbReference>